<dbReference type="SMART" id="SM00175">
    <property type="entry name" value="RAB"/>
    <property type="match status" value="1"/>
</dbReference>
<dbReference type="SMART" id="SM00174">
    <property type="entry name" value="RHO"/>
    <property type="match status" value="1"/>
</dbReference>
<dbReference type="Proteomes" id="UP000001542">
    <property type="component" value="Unassembled WGS sequence"/>
</dbReference>
<dbReference type="GO" id="GO:0005829">
    <property type="term" value="C:cytosol"/>
    <property type="evidence" value="ECO:0007669"/>
    <property type="project" value="GOC"/>
</dbReference>
<dbReference type="EMBL" id="DS114379">
    <property type="protein sequence ID" value="EAX87909.1"/>
    <property type="molecule type" value="Genomic_DNA"/>
</dbReference>
<dbReference type="InParanoid" id="A2G4K9"/>
<dbReference type="VEuPathDB" id="TrichDB:TVAGG3_0454690"/>
<dbReference type="SMR" id="A2G4K9"/>
<dbReference type="GO" id="GO:0012505">
    <property type="term" value="C:endomembrane system"/>
    <property type="evidence" value="ECO:0000318"/>
    <property type="project" value="GO_Central"/>
</dbReference>
<comment type="similarity">
    <text evidence="1">Belongs to the small GTPase superfamily. Rab family.</text>
</comment>
<dbReference type="InterPro" id="IPR001806">
    <property type="entry name" value="Small_GTPase"/>
</dbReference>
<name>A2G4K9_TRIV3</name>
<accession>A2G4K9</accession>
<dbReference type="VEuPathDB" id="TrichDB:TVAG_459850"/>
<dbReference type="CDD" id="cd00154">
    <property type="entry name" value="Rab"/>
    <property type="match status" value="1"/>
</dbReference>
<keyword evidence="6" id="KW-1185">Reference proteome</keyword>
<dbReference type="eggNOG" id="KOG0394">
    <property type="taxonomic scope" value="Eukaryota"/>
</dbReference>
<evidence type="ECO:0000313" key="5">
    <source>
        <dbReference type="EMBL" id="EAX87909.1"/>
    </source>
</evidence>
<dbReference type="SMART" id="SM00173">
    <property type="entry name" value="RAS"/>
    <property type="match status" value="1"/>
</dbReference>
<dbReference type="RefSeq" id="XP_001300839.1">
    <property type="nucleotide sequence ID" value="XM_001300838.1"/>
</dbReference>
<dbReference type="InterPro" id="IPR005225">
    <property type="entry name" value="Small_GTP-bd"/>
</dbReference>
<evidence type="ECO:0000313" key="6">
    <source>
        <dbReference type="Proteomes" id="UP000001542"/>
    </source>
</evidence>
<dbReference type="FunFam" id="3.40.50.300:FF:001773">
    <property type="entry name" value="Small GTP-binding protein, putative"/>
    <property type="match status" value="1"/>
</dbReference>
<feature type="region of interest" description="Disordered" evidence="4">
    <location>
        <begin position="179"/>
        <end position="202"/>
    </location>
</feature>
<dbReference type="GO" id="GO:0042147">
    <property type="term" value="P:retrograde transport, endosome to Golgi"/>
    <property type="evidence" value="ECO:0000318"/>
    <property type="project" value="GO_Central"/>
</dbReference>
<reference evidence="5" key="2">
    <citation type="journal article" date="2007" name="Science">
        <title>Draft genome sequence of the sexually transmitted pathogen Trichomonas vaginalis.</title>
        <authorList>
            <person name="Carlton J.M."/>
            <person name="Hirt R.P."/>
            <person name="Silva J.C."/>
            <person name="Delcher A.L."/>
            <person name="Schatz M."/>
            <person name="Zhao Q."/>
            <person name="Wortman J.R."/>
            <person name="Bidwell S.L."/>
            <person name="Alsmark U.C.M."/>
            <person name="Besteiro S."/>
            <person name="Sicheritz-Ponten T."/>
            <person name="Noel C.J."/>
            <person name="Dacks J.B."/>
            <person name="Foster P.G."/>
            <person name="Simillion C."/>
            <person name="Van de Peer Y."/>
            <person name="Miranda-Saavedra D."/>
            <person name="Barton G.J."/>
            <person name="Westrop G.D."/>
            <person name="Mueller S."/>
            <person name="Dessi D."/>
            <person name="Fiori P.L."/>
            <person name="Ren Q."/>
            <person name="Paulsen I."/>
            <person name="Zhang H."/>
            <person name="Bastida-Corcuera F.D."/>
            <person name="Simoes-Barbosa A."/>
            <person name="Brown M.T."/>
            <person name="Hayes R.D."/>
            <person name="Mukherjee M."/>
            <person name="Okumura C.Y."/>
            <person name="Schneider R."/>
            <person name="Smith A.J."/>
            <person name="Vanacova S."/>
            <person name="Villalvazo M."/>
            <person name="Haas B.J."/>
            <person name="Pertea M."/>
            <person name="Feldblyum T.V."/>
            <person name="Utterback T.R."/>
            <person name="Shu C.L."/>
            <person name="Osoegawa K."/>
            <person name="de Jong P.J."/>
            <person name="Hrdy I."/>
            <person name="Horvathova L."/>
            <person name="Zubacova Z."/>
            <person name="Dolezal P."/>
            <person name="Malik S.B."/>
            <person name="Logsdon J.M. Jr."/>
            <person name="Henze K."/>
            <person name="Gupta A."/>
            <person name="Wang C.C."/>
            <person name="Dunne R.L."/>
            <person name="Upcroft J.A."/>
            <person name="Upcroft P."/>
            <person name="White O."/>
            <person name="Salzberg S.L."/>
            <person name="Tang P."/>
            <person name="Chiu C.-H."/>
            <person name="Lee Y.-S."/>
            <person name="Embley T.M."/>
            <person name="Coombs G.H."/>
            <person name="Mottram J.C."/>
            <person name="Tachezy J."/>
            <person name="Fraser-Liggett C.M."/>
            <person name="Johnson P.J."/>
        </authorList>
    </citation>
    <scope>NUCLEOTIDE SEQUENCE [LARGE SCALE GENOMIC DNA]</scope>
    <source>
        <strain evidence="5">G3</strain>
    </source>
</reference>
<dbReference type="PRINTS" id="PR00449">
    <property type="entry name" value="RASTRNSFRMNG"/>
</dbReference>
<dbReference type="GO" id="GO:0006886">
    <property type="term" value="P:intracellular protein transport"/>
    <property type="evidence" value="ECO:0000318"/>
    <property type="project" value="GO_Central"/>
</dbReference>
<protein>
    <submittedName>
        <fullName evidence="5">Small GTP-binding protein, putative</fullName>
    </submittedName>
</protein>
<dbReference type="InterPro" id="IPR027417">
    <property type="entry name" value="P-loop_NTPase"/>
</dbReference>
<dbReference type="PANTHER" id="PTHR47981">
    <property type="entry name" value="RAB FAMILY"/>
    <property type="match status" value="1"/>
</dbReference>
<reference evidence="5" key="1">
    <citation type="submission" date="2006-10" db="EMBL/GenBank/DDBJ databases">
        <authorList>
            <person name="Amadeo P."/>
            <person name="Zhao Q."/>
            <person name="Wortman J."/>
            <person name="Fraser-Liggett C."/>
            <person name="Carlton J."/>
        </authorList>
    </citation>
    <scope>NUCLEOTIDE SEQUENCE</scope>
    <source>
        <strain evidence="5">G3</strain>
    </source>
</reference>
<dbReference type="Pfam" id="PF00071">
    <property type="entry name" value="Ras"/>
    <property type="match status" value="1"/>
</dbReference>
<keyword evidence="3" id="KW-0342">GTP-binding</keyword>
<dbReference type="GO" id="GO:0005525">
    <property type="term" value="F:GTP binding"/>
    <property type="evidence" value="ECO:0007669"/>
    <property type="project" value="UniProtKB-KW"/>
</dbReference>
<dbReference type="PROSITE" id="PS51421">
    <property type="entry name" value="RAS"/>
    <property type="match status" value="1"/>
</dbReference>
<organism evidence="5 6">
    <name type="scientific">Trichomonas vaginalis (strain ATCC PRA-98 / G3)</name>
    <dbReference type="NCBI Taxonomy" id="412133"/>
    <lineage>
        <taxon>Eukaryota</taxon>
        <taxon>Metamonada</taxon>
        <taxon>Parabasalia</taxon>
        <taxon>Trichomonadida</taxon>
        <taxon>Trichomonadidae</taxon>
        <taxon>Trichomonas</taxon>
    </lineage>
</organism>
<dbReference type="Gene3D" id="3.40.50.300">
    <property type="entry name" value="P-loop containing nucleotide triphosphate hydrolases"/>
    <property type="match status" value="1"/>
</dbReference>
<keyword evidence="2" id="KW-0547">Nucleotide-binding</keyword>
<feature type="compositionally biased region" description="Low complexity" evidence="4">
    <location>
        <begin position="182"/>
        <end position="194"/>
    </location>
</feature>
<gene>
    <name evidence="5" type="ORF">TVAG_459850</name>
</gene>
<dbReference type="SUPFAM" id="SSF52540">
    <property type="entry name" value="P-loop containing nucleoside triphosphate hydrolases"/>
    <property type="match status" value="1"/>
</dbReference>
<dbReference type="NCBIfam" id="TIGR00231">
    <property type="entry name" value="small_GTP"/>
    <property type="match status" value="1"/>
</dbReference>
<dbReference type="AlphaFoldDB" id="A2G4K9"/>
<dbReference type="PANTHER" id="PTHR47981:SF16">
    <property type="entry name" value="ADP-RIBOSYLATION FACTOR-RELATED"/>
    <property type="match status" value="1"/>
</dbReference>
<dbReference type="GO" id="GO:0003924">
    <property type="term" value="F:GTPase activity"/>
    <property type="evidence" value="ECO:0000318"/>
    <property type="project" value="GO_Central"/>
</dbReference>
<dbReference type="PROSITE" id="PS51419">
    <property type="entry name" value="RAB"/>
    <property type="match status" value="1"/>
</dbReference>
<evidence type="ECO:0000256" key="2">
    <source>
        <dbReference type="ARBA" id="ARBA00022741"/>
    </source>
</evidence>
<evidence type="ECO:0000256" key="4">
    <source>
        <dbReference type="SAM" id="MobiDB-lite"/>
    </source>
</evidence>
<dbReference type="GO" id="GO:0006890">
    <property type="term" value="P:retrograde vesicle-mediated transport, Golgi to endoplasmic reticulum"/>
    <property type="evidence" value="ECO:0000318"/>
    <property type="project" value="GO_Central"/>
</dbReference>
<dbReference type="GO" id="GO:0005794">
    <property type="term" value="C:Golgi apparatus"/>
    <property type="evidence" value="ECO:0000318"/>
    <property type="project" value="GO_Central"/>
</dbReference>
<proteinExistence type="inferred from homology"/>
<dbReference type="KEGG" id="tva:4745563"/>
<sequence>MVDNTDVKVVLLGNSGVGKTSLCNQWIDGKFDLSLTSTIGSNFKPKKIKLMHRDVTVSLWDTAGQEQFKSLVPLYTRAASCAIIVGDVNDESSFEDSYVWQSLVLESNAECPPLILALNKVDLLRDNLQIKMDHFVEKYCQDYDSVCICSAKTGEGIDHVFEIAASKAVEYSDKIRHQQDASSNSLTDSSGSNSKNKKNKCC</sequence>
<dbReference type="STRING" id="5722.A2G4K9"/>
<evidence type="ECO:0000256" key="1">
    <source>
        <dbReference type="ARBA" id="ARBA00006270"/>
    </source>
</evidence>
<evidence type="ECO:0000256" key="3">
    <source>
        <dbReference type="ARBA" id="ARBA00023134"/>
    </source>
</evidence>
<dbReference type="SMART" id="SM00176">
    <property type="entry name" value="RAN"/>
    <property type="match status" value="1"/>
</dbReference>
<dbReference type="GO" id="GO:0006891">
    <property type="term" value="P:intra-Golgi vesicle-mediated transport"/>
    <property type="evidence" value="ECO:0000318"/>
    <property type="project" value="GO_Central"/>
</dbReference>